<evidence type="ECO:0000313" key="3">
    <source>
        <dbReference type="EMBL" id="KAK9716726.1"/>
    </source>
</evidence>
<feature type="transmembrane region" description="Helical" evidence="1">
    <location>
        <begin position="70"/>
        <end position="98"/>
    </location>
</feature>
<evidence type="ECO:0000256" key="2">
    <source>
        <dbReference type="SAM" id="SignalP"/>
    </source>
</evidence>
<gene>
    <name evidence="3" type="ORF">K7432_006715</name>
</gene>
<keyword evidence="4" id="KW-1185">Reference proteome</keyword>
<name>A0ABR2W177_9FUNG</name>
<comment type="caution">
    <text evidence="3">The sequence shown here is derived from an EMBL/GenBank/DDBJ whole genome shotgun (WGS) entry which is preliminary data.</text>
</comment>
<reference evidence="3 4" key="1">
    <citation type="submission" date="2023-04" db="EMBL/GenBank/DDBJ databases">
        <title>Genome of Basidiobolus ranarum AG-B5.</title>
        <authorList>
            <person name="Stajich J.E."/>
            <person name="Carter-House D."/>
            <person name="Gryganskyi A."/>
        </authorList>
    </citation>
    <scope>NUCLEOTIDE SEQUENCE [LARGE SCALE GENOMIC DNA]</scope>
    <source>
        <strain evidence="3 4">AG-B5</strain>
    </source>
</reference>
<dbReference type="Proteomes" id="UP001479436">
    <property type="component" value="Unassembled WGS sequence"/>
</dbReference>
<evidence type="ECO:0000256" key="1">
    <source>
        <dbReference type="SAM" id="Phobius"/>
    </source>
</evidence>
<protein>
    <submittedName>
        <fullName evidence="3">Uncharacterized protein</fullName>
    </submittedName>
</protein>
<accession>A0ABR2W177</accession>
<organism evidence="3 4">
    <name type="scientific">Basidiobolus ranarum</name>
    <dbReference type="NCBI Taxonomy" id="34480"/>
    <lineage>
        <taxon>Eukaryota</taxon>
        <taxon>Fungi</taxon>
        <taxon>Fungi incertae sedis</taxon>
        <taxon>Zoopagomycota</taxon>
        <taxon>Entomophthoromycotina</taxon>
        <taxon>Basidiobolomycetes</taxon>
        <taxon>Basidiobolales</taxon>
        <taxon>Basidiobolaceae</taxon>
        <taxon>Basidiobolus</taxon>
    </lineage>
</organism>
<feature type="chain" id="PRO_5045162671" evidence="2">
    <location>
        <begin position="21"/>
        <end position="158"/>
    </location>
</feature>
<keyword evidence="1" id="KW-1133">Transmembrane helix</keyword>
<keyword evidence="1" id="KW-0812">Transmembrane</keyword>
<proteinExistence type="predicted"/>
<evidence type="ECO:0000313" key="4">
    <source>
        <dbReference type="Proteomes" id="UP001479436"/>
    </source>
</evidence>
<sequence>MVVSSFIFAIVFSYRRVAEAVNSQEFFSTNESDYDIQQNGPVAVPGMDLQSLLNPALPLPHLFASISDGMALIILGMLSLSIFITLGLLFYHAILGIYQSTRYLVSAKQDEYVLIESSECKKDWSEDASREIEGVEGGFEQVQLLPYDEELPPAYDQV</sequence>
<dbReference type="EMBL" id="JASJQH010007182">
    <property type="protein sequence ID" value="KAK9716726.1"/>
    <property type="molecule type" value="Genomic_DNA"/>
</dbReference>
<keyword evidence="2" id="KW-0732">Signal</keyword>
<feature type="signal peptide" evidence="2">
    <location>
        <begin position="1"/>
        <end position="20"/>
    </location>
</feature>
<keyword evidence="1" id="KW-0472">Membrane</keyword>